<feature type="domain" description="Heme-binding protein Shr-like Hb-interacting" evidence="2">
    <location>
        <begin position="354"/>
        <end position="440"/>
    </location>
</feature>
<dbReference type="SUPFAM" id="SSF49265">
    <property type="entry name" value="Fibronectin type III"/>
    <property type="match status" value="1"/>
</dbReference>
<dbReference type="InterPro" id="IPR011432">
    <property type="entry name" value="Shr-like_HID"/>
</dbReference>
<proteinExistence type="predicted"/>
<feature type="signal peptide" evidence="1">
    <location>
        <begin position="1"/>
        <end position="35"/>
    </location>
</feature>
<dbReference type="InterPro" id="IPR013783">
    <property type="entry name" value="Ig-like_fold"/>
</dbReference>
<dbReference type="EMBL" id="CP038810">
    <property type="protein sequence ID" value="QBZ98791.1"/>
    <property type="molecule type" value="Genomic_DNA"/>
</dbReference>
<evidence type="ECO:0000259" key="2">
    <source>
        <dbReference type="Pfam" id="PF07550"/>
    </source>
</evidence>
<evidence type="ECO:0000259" key="3">
    <source>
        <dbReference type="Pfam" id="PF18657"/>
    </source>
</evidence>
<dbReference type="Pfam" id="PF07550">
    <property type="entry name" value="Shr-like_HID"/>
    <property type="match status" value="1"/>
</dbReference>
<protein>
    <recommendedName>
        <fullName evidence="6">Fibronectin type-III domain-containing protein</fullName>
    </recommendedName>
</protein>
<dbReference type="Gene3D" id="2.60.40.10">
    <property type="entry name" value="Immunoglobulins"/>
    <property type="match status" value="1"/>
</dbReference>
<organism evidence="4 5">
    <name type="scientific">Flavobacterium sangjuense</name>
    <dbReference type="NCBI Taxonomy" id="2518177"/>
    <lineage>
        <taxon>Bacteria</taxon>
        <taxon>Pseudomonadati</taxon>
        <taxon>Bacteroidota</taxon>
        <taxon>Flavobacteriia</taxon>
        <taxon>Flavobacteriales</taxon>
        <taxon>Flavobacteriaceae</taxon>
        <taxon>Flavobacterium</taxon>
    </lineage>
</organism>
<feature type="domain" description="YDG" evidence="3">
    <location>
        <begin position="646"/>
        <end position="721"/>
    </location>
</feature>
<dbReference type="InterPro" id="IPR008964">
    <property type="entry name" value="Invasin/intimin_cell_adhesion"/>
</dbReference>
<name>A0A4P7PUY8_9FLAO</name>
<sequence length="1586" mass="163944">MNIITTRFSQRKNKTIHRLLCLFALLLMTVQSSWGQQVIGQFPDFNGGYEGFATGSFGTNAAGLATGTTYSAYSVNTLTNHQGGINIVAGGTPVIASQPRTGSNVLVWGGSQSVKKLYSTTVNTNGAIVNSTAYTVQYYYLTSRNNAIAGTPNIAISPDGSVNPGTAVNMNTVQNTTTTAWTKVTLSITAGSSAAATKYGALVFSGANFSNSSCYYIDDLCVYAGAVDTTAPTGAATSPSTTVVSGTSLSINWTGAQYAGDGGGYVIVRSTSATAVTLNANGIYGVGNTSATGGGTIVGITAGVAGTSQSFTDTGLTDGTTYYYSIFAVDKAFNYDAAVTCNGTPVSGLTPPTLTADSTSNNVDNNIDITFADDPTWRAAVTAVKIGSTNLTVTTDYVLTAGNLQLKPSGLNALLTTSGSKAVSIVATGYQPATVTQQINAGAVVAANSSVSIGSALAPNTSQTITITARDQYNNLVPGYQFLYDATITDTNGATDESYTIDGSARTSTISDFTVTALTNASGVATFTVALPVYIDGGDGISVQVQLANGTTNVGSAFSYTQLPHQTITFGALAAVTYGDANFNLTATASSGLTVSYTSSNTSVATVSGNTVTIVAPGSTNITASQAGNGSWAAATPVVQALTVNTKTLTVSPATANNKTYDGTTTATITGTLVGIINADVVTLTGTGTFASANVGTGITVTSTSTLGGANAAKYSLTQPTGLTANITKANQTITIVAPSLLNYVGFTDFTPPFASATSGTNTITFTSSNPAVATIVSNKVHYVGIGTTTITASQAVSTNYNAATDVARTLTVIEYPIAAWNFWTSGSTTQTNIQAYLYDAGLDTTTNNTVPAGTNTASSLAPKNITRGSGVSASGGTSAFRSTGFPFNTPTIIAPSVTSGNNQYFQVTLQAASAGKTVSISTIDAHFYDATNGFNTAPGVISQFGYSLDGGTTIVPIGSAVQSTSLRMGQIDVSGIAALQDVPFGTTITLRYYASGYGSSGTGWGFGSPNTATGAGLPPGVAAAGTDGLVIGGDVSDSTTWTTGLVWSNGTPSTTKNAIILGTYDTTIDGVFTAKKLTINGSGSLTIRSGATITVQNQIINNAGANAIIIENGGSLVQVNDYAPTNKGVIKYNRQTTAISNMDYTYWSSPVAGFTLGGVSPNTQYDKYYSFNATTQAWKQESTATSMTAGIGYIIRGPQTSAYIAPNPPSSYQATFTGVPHNGRYQISGIAADKAYLIGNPYPSALDADTFIDGNLDVLEGTLYFWTHNTPISGNVYDSDDYASYNRTGSTGTAALNPGVSSLAPTGKIGSGQGFFANSKVGALTNGDTTIDFKNAMRVGVGGITGDNSQFFRTNNRTETVDKHRIWLNLTNAQGAFKQTLVGYVEGATNEYEGLFDGKSFNANPYVDLYSINQGMNLAIQGRALPFDENDQVPLGFKTTINGPLTISIDNTDGLLADQDVYLEDLLTNTITDIKSGNYTFDAVAGTYNNRFILRYTNGTLGVNDPSLIKNGITVYRSNGVININSTNELIANVKVYDLQGRLITELKNVNSTTTSVKNLRATQQVLIVKVTTQDNKVVAKKVVN</sequence>
<evidence type="ECO:0000313" key="5">
    <source>
        <dbReference type="Proteomes" id="UP000296862"/>
    </source>
</evidence>
<dbReference type="OrthoDB" id="1652165at2"/>
<dbReference type="InterPro" id="IPR041248">
    <property type="entry name" value="YDG"/>
</dbReference>
<dbReference type="Proteomes" id="UP000296862">
    <property type="component" value="Chromosome"/>
</dbReference>
<feature type="chain" id="PRO_5021008722" description="Fibronectin type-III domain-containing protein" evidence="1">
    <location>
        <begin position="36"/>
        <end position="1586"/>
    </location>
</feature>
<dbReference type="KEGG" id="fsn:GS03_02302"/>
<accession>A0A4P7PUY8</accession>
<evidence type="ECO:0008006" key="6">
    <source>
        <dbReference type="Google" id="ProtNLM"/>
    </source>
</evidence>
<dbReference type="Gene3D" id="2.60.40.1080">
    <property type="match status" value="2"/>
</dbReference>
<evidence type="ECO:0000256" key="1">
    <source>
        <dbReference type="SAM" id="SignalP"/>
    </source>
</evidence>
<dbReference type="Pfam" id="PF18657">
    <property type="entry name" value="YDG"/>
    <property type="match status" value="1"/>
</dbReference>
<reference evidence="4 5" key="1">
    <citation type="submission" date="2019-04" db="EMBL/GenBank/DDBJ databases">
        <title>Flavobacterium sp. GS03.</title>
        <authorList>
            <person name="Kim H."/>
        </authorList>
    </citation>
    <scope>NUCLEOTIDE SEQUENCE [LARGE SCALE GENOMIC DNA]</scope>
    <source>
        <strain evidence="4 5">GS03</strain>
    </source>
</reference>
<keyword evidence="1" id="KW-0732">Signal</keyword>
<keyword evidence="5" id="KW-1185">Reference proteome</keyword>
<evidence type="ECO:0000313" key="4">
    <source>
        <dbReference type="EMBL" id="QBZ98791.1"/>
    </source>
</evidence>
<dbReference type="NCBIfam" id="NF033708">
    <property type="entry name" value="T9SS_Cterm_ChiA"/>
    <property type="match status" value="1"/>
</dbReference>
<dbReference type="RefSeq" id="WP_136152681.1">
    <property type="nucleotide sequence ID" value="NZ_CP038810.1"/>
</dbReference>
<dbReference type="InterPro" id="IPR036116">
    <property type="entry name" value="FN3_sf"/>
</dbReference>
<dbReference type="SUPFAM" id="SSF49373">
    <property type="entry name" value="Invasin/intimin cell-adhesion fragments"/>
    <property type="match status" value="2"/>
</dbReference>
<gene>
    <name evidence="4" type="ORF">GS03_02302</name>
</gene>